<dbReference type="InterPro" id="IPR014756">
    <property type="entry name" value="Ig_E-set"/>
</dbReference>
<reference evidence="3" key="1">
    <citation type="submission" date="2021-01" db="EMBL/GenBank/DDBJ databases">
        <authorList>
            <person name="Corre E."/>
            <person name="Pelletier E."/>
            <person name="Niang G."/>
            <person name="Scheremetjew M."/>
            <person name="Finn R."/>
            <person name="Kale V."/>
            <person name="Holt S."/>
            <person name="Cochrane G."/>
            <person name="Meng A."/>
            <person name="Brown T."/>
            <person name="Cohen L."/>
        </authorList>
    </citation>
    <scope>NUCLEOTIDE SEQUENCE</scope>
    <source>
        <strain evidence="3">CCMP 769</strain>
    </source>
</reference>
<comment type="similarity">
    <text evidence="1">Belongs to the 5'-AMP-activated protein kinase beta subunit family.</text>
</comment>
<dbReference type="PANTHER" id="PTHR10343:SF84">
    <property type="entry name" value="5'-AMP-ACTIVATED PROTEIN KINASE SUBUNIT BETA-1"/>
    <property type="match status" value="1"/>
</dbReference>
<dbReference type="EMBL" id="HBHW01005924">
    <property type="protein sequence ID" value="CAE0036474.1"/>
    <property type="molecule type" value="Transcribed_RNA"/>
</dbReference>
<evidence type="ECO:0000256" key="1">
    <source>
        <dbReference type="ARBA" id="ARBA00010926"/>
    </source>
</evidence>
<dbReference type="CDD" id="cd02859">
    <property type="entry name" value="E_set_AMPKbeta_like_N"/>
    <property type="match status" value="3"/>
</dbReference>
<evidence type="ECO:0000313" key="4">
    <source>
        <dbReference type="EMBL" id="CAE0036475.1"/>
    </source>
</evidence>
<dbReference type="GO" id="GO:0005737">
    <property type="term" value="C:cytoplasm"/>
    <property type="evidence" value="ECO:0007669"/>
    <property type="project" value="TreeGrafter"/>
</dbReference>
<evidence type="ECO:0000313" key="3">
    <source>
        <dbReference type="EMBL" id="CAE0036474.1"/>
    </source>
</evidence>
<evidence type="ECO:0000313" key="5">
    <source>
        <dbReference type="EMBL" id="CAE0036477.1"/>
    </source>
</evidence>
<dbReference type="InterPro" id="IPR050827">
    <property type="entry name" value="CRP1_MDG1_kinase"/>
</dbReference>
<accession>A0A7S2ZFR1</accession>
<protein>
    <recommendedName>
        <fullName evidence="2">AMP-activated protein kinase glycogen-binding domain-containing protein</fullName>
    </recommendedName>
</protein>
<dbReference type="InterPro" id="IPR013783">
    <property type="entry name" value="Ig-like_fold"/>
</dbReference>
<dbReference type="SUPFAM" id="SSF81296">
    <property type="entry name" value="E set domains"/>
    <property type="match status" value="3"/>
</dbReference>
<dbReference type="EMBL" id="HBHW01005925">
    <property type="protein sequence ID" value="CAE0036475.1"/>
    <property type="molecule type" value="Transcribed_RNA"/>
</dbReference>
<dbReference type="EMBL" id="HBHW01005927">
    <property type="protein sequence ID" value="CAE0036477.1"/>
    <property type="molecule type" value="Transcribed_RNA"/>
</dbReference>
<gene>
    <name evidence="3" type="ORF">RMAR00112_LOCUS4424</name>
    <name evidence="4" type="ORF">RMAR00112_LOCUS4425</name>
    <name evidence="5" type="ORF">RMAR00112_LOCUS4427</name>
    <name evidence="6" type="ORF">RMAR00112_LOCUS4428</name>
    <name evidence="7" type="ORF">RMAR00112_LOCUS4429</name>
</gene>
<evidence type="ECO:0000313" key="6">
    <source>
        <dbReference type="EMBL" id="CAE0036478.1"/>
    </source>
</evidence>
<dbReference type="PANTHER" id="PTHR10343">
    <property type="entry name" value="5'-AMP-ACTIVATED PROTEIN KINASE , BETA SUBUNIT"/>
    <property type="match status" value="1"/>
</dbReference>
<dbReference type="GO" id="GO:0007165">
    <property type="term" value="P:signal transduction"/>
    <property type="evidence" value="ECO:0007669"/>
    <property type="project" value="TreeGrafter"/>
</dbReference>
<dbReference type="InterPro" id="IPR032640">
    <property type="entry name" value="AMPK1_CBM"/>
</dbReference>
<feature type="domain" description="AMP-activated protein kinase glycogen-binding" evidence="2">
    <location>
        <begin position="308"/>
        <end position="380"/>
    </location>
</feature>
<dbReference type="EMBL" id="HBHW01005929">
    <property type="protein sequence ID" value="CAE0036479.1"/>
    <property type="molecule type" value="Transcribed_RNA"/>
</dbReference>
<dbReference type="Pfam" id="PF16561">
    <property type="entry name" value="AMPK1_CBM"/>
    <property type="match status" value="3"/>
</dbReference>
<dbReference type="AlphaFoldDB" id="A0A7S2ZFR1"/>
<feature type="domain" description="AMP-activated protein kinase glycogen-binding" evidence="2">
    <location>
        <begin position="150"/>
        <end position="221"/>
    </location>
</feature>
<name>A0A7S2ZFR1_9RHOD</name>
<organism evidence="3">
    <name type="scientific">Rhodosorus marinus</name>
    <dbReference type="NCBI Taxonomy" id="101924"/>
    <lineage>
        <taxon>Eukaryota</taxon>
        <taxon>Rhodophyta</taxon>
        <taxon>Stylonematophyceae</taxon>
        <taxon>Stylonematales</taxon>
        <taxon>Stylonemataceae</taxon>
        <taxon>Rhodosorus</taxon>
    </lineage>
</organism>
<dbReference type="Gene3D" id="2.60.40.10">
    <property type="entry name" value="Immunoglobulins"/>
    <property type="match status" value="3"/>
</dbReference>
<evidence type="ECO:0000313" key="7">
    <source>
        <dbReference type="EMBL" id="CAE0036479.1"/>
    </source>
</evidence>
<proteinExistence type="inferred from homology"/>
<dbReference type="GO" id="GO:0019901">
    <property type="term" value="F:protein kinase binding"/>
    <property type="evidence" value="ECO:0007669"/>
    <property type="project" value="TreeGrafter"/>
</dbReference>
<dbReference type="GO" id="GO:0005634">
    <property type="term" value="C:nucleus"/>
    <property type="evidence" value="ECO:0007669"/>
    <property type="project" value="TreeGrafter"/>
</dbReference>
<feature type="domain" description="AMP-activated protein kinase glycogen-binding" evidence="2">
    <location>
        <begin position="225"/>
        <end position="300"/>
    </location>
</feature>
<sequence length="386" mass="43548">MDHMHPNYLVWPSTSASLFMSESHSGTTLYPMARRRSKTWRAEHVRKLKRKGSKTSSISSTPLAEQDLDLEEFLGQMDGSGFYDDRDSVTPRRMSTANMISPLTPPVSKISLVTEDGAMSENGGSADMLDASIYGNSTGETHPVEMVFTTQSAYDVCVAGTFSNWKPVKLSRQGNHWRRFLPLGPGIYSYKFVVDGNWICDQAKELITDEFGNVNNVLRVGTVTTSVSWTSSKVRTSAFVAGSFSNWEFVAMRIDNGKAYLDLELPPGKSTMKFFIDGSWELNRNMTTCWDEKGNENNVIISGKQNKNFTWDSWNARSVAIAGTFSDWKPVELIRKGNAWTTDLLLEYGSYDFKFVVDGNWVCDQRWPRRYDNSGNENNFSFHGDC</sequence>
<evidence type="ECO:0000259" key="2">
    <source>
        <dbReference type="Pfam" id="PF16561"/>
    </source>
</evidence>
<dbReference type="EMBL" id="HBHW01005928">
    <property type="protein sequence ID" value="CAE0036478.1"/>
    <property type="molecule type" value="Transcribed_RNA"/>
</dbReference>
<dbReference type="GO" id="GO:0031588">
    <property type="term" value="C:nucleotide-activated protein kinase complex"/>
    <property type="evidence" value="ECO:0007669"/>
    <property type="project" value="TreeGrafter"/>
</dbReference>